<reference evidence="1 2" key="1">
    <citation type="submission" date="2020-12" db="EMBL/GenBank/DDBJ databases">
        <title>Pseudomonas schmalbachii sp. nov. isolated from millipede gut.</title>
        <authorList>
            <person name="Shelomi M."/>
        </authorList>
    </citation>
    <scope>NUCLEOTIDE SEQUENCE [LARGE SCALE GENOMIC DNA]</scope>
    <source>
        <strain evidence="1 2">Milli4</strain>
    </source>
</reference>
<dbReference type="CDD" id="cd20490">
    <property type="entry name" value="cupin_HutD_C"/>
    <property type="match status" value="1"/>
</dbReference>
<dbReference type="RefSeq" id="WP_208316637.1">
    <property type="nucleotide sequence ID" value="NZ_JAELYA010000012.1"/>
</dbReference>
<dbReference type="Pfam" id="PF05962">
    <property type="entry name" value="HutD"/>
    <property type="match status" value="1"/>
</dbReference>
<evidence type="ECO:0000313" key="1">
    <source>
        <dbReference type="EMBL" id="MBO3278136.1"/>
    </source>
</evidence>
<proteinExistence type="predicted"/>
<dbReference type="CDD" id="cd20293">
    <property type="entry name" value="cupin_HutD_N"/>
    <property type="match status" value="1"/>
</dbReference>
<dbReference type="SUPFAM" id="SSF51182">
    <property type="entry name" value="RmlC-like cupins"/>
    <property type="match status" value="1"/>
</dbReference>
<dbReference type="EMBL" id="JAELYA010000012">
    <property type="protein sequence ID" value="MBO3278136.1"/>
    <property type="molecule type" value="Genomic_DNA"/>
</dbReference>
<dbReference type="PANTHER" id="PTHR37943">
    <property type="entry name" value="PROTEIN VES"/>
    <property type="match status" value="1"/>
</dbReference>
<gene>
    <name evidence="1" type="ORF">JFY56_23200</name>
</gene>
<dbReference type="Gene3D" id="2.60.120.10">
    <property type="entry name" value="Jelly Rolls"/>
    <property type="match status" value="1"/>
</dbReference>
<organism evidence="1 2">
    <name type="scientific">Pseudomonas schmalbachii</name>
    <dbReference type="NCBI Taxonomy" id="2816993"/>
    <lineage>
        <taxon>Bacteria</taxon>
        <taxon>Pseudomonadati</taxon>
        <taxon>Pseudomonadota</taxon>
        <taxon>Gammaproteobacteria</taxon>
        <taxon>Pseudomonadales</taxon>
        <taxon>Pseudomonadaceae</taxon>
        <taxon>Pseudomonas</taxon>
    </lineage>
</organism>
<protein>
    <submittedName>
        <fullName evidence="1">HutD family protein</fullName>
    </submittedName>
</protein>
<dbReference type="PANTHER" id="PTHR37943:SF1">
    <property type="entry name" value="PROTEIN VES"/>
    <property type="match status" value="1"/>
</dbReference>
<accession>A0ABS3TWS3</accession>
<dbReference type="Proteomes" id="UP000669060">
    <property type="component" value="Unassembled WGS sequence"/>
</dbReference>
<sequence length="194" mass="21049">MIRLLRAADYPRMPWKNGAGTTLEITRDAGDGLDGFGWRLSIADVGESGGFSAFNGYQRIITVLEGEGMSLTVDGVESRPLHALDPFAFSGDRAVQCRLLGGAIRDFNLIYAPKRYSARLQWLRVDGTQRLFSSAPTVLLFSAGNGLAVRLDGQECGALERHDCLQVERGDGLAELVLSSIQPSDCCLIELTPT</sequence>
<evidence type="ECO:0000313" key="2">
    <source>
        <dbReference type="Proteomes" id="UP000669060"/>
    </source>
</evidence>
<dbReference type="InterPro" id="IPR011051">
    <property type="entry name" value="RmlC_Cupin_sf"/>
</dbReference>
<name>A0ABS3TWS3_9PSED</name>
<dbReference type="InterPro" id="IPR010282">
    <property type="entry name" value="Uncharacterised_HutD/Ves"/>
</dbReference>
<keyword evidence="2" id="KW-1185">Reference proteome</keyword>
<dbReference type="InterPro" id="IPR014710">
    <property type="entry name" value="RmlC-like_jellyroll"/>
</dbReference>
<comment type="caution">
    <text evidence="1">The sequence shown here is derived from an EMBL/GenBank/DDBJ whole genome shotgun (WGS) entry which is preliminary data.</text>
</comment>